<feature type="region of interest" description="Disordered" evidence="3">
    <location>
        <begin position="1"/>
        <end position="39"/>
    </location>
</feature>
<dbReference type="InterPro" id="IPR042185">
    <property type="entry name" value="Serpin_sf_2"/>
</dbReference>
<dbReference type="EMBL" id="WJXA01000005">
    <property type="protein sequence ID" value="KAF7143757.1"/>
    <property type="molecule type" value="Genomic_DNA"/>
</dbReference>
<dbReference type="InterPro" id="IPR042178">
    <property type="entry name" value="Serpin_sf_1"/>
</dbReference>
<comment type="caution">
    <text evidence="5">The sequence shown here is derived from an EMBL/GenBank/DDBJ whole genome shotgun (WGS) entry which is preliminary data.</text>
</comment>
<dbReference type="InterPro" id="IPR023796">
    <property type="entry name" value="Serpin_dom"/>
</dbReference>
<dbReference type="SMART" id="SM00093">
    <property type="entry name" value="SERPIN"/>
    <property type="match status" value="1"/>
</dbReference>
<dbReference type="PANTHER" id="PTHR11461">
    <property type="entry name" value="SERINE PROTEASE INHIBITOR, SERPIN"/>
    <property type="match status" value="1"/>
</dbReference>
<protein>
    <recommendedName>
        <fullName evidence="4">Serpin domain-containing protein</fullName>
    </recommendedName>
</protein>
<evidence type="ECO:0000256" key="2">
    <source>
        <dbReference type="RuleBase" id="RU000411"/>
    </source>
</evidence>
<dbReference type="AlphaFoldDB" id="A0A834LPM0"/>
<comment type="similarity">
    <text evidence="1 2">Belongs to the serpin family.</text>
</comment>
<organism evidence="5 6">
    <name type="scientific">Rhododendron simsii</name>
    <name type="common">Sims's rhododendron</name>
    <dbReference type="NCBI Taxonomy" id="118357"/>
    <lineage>
        <taxon>Eukaryota</taxon>
        <taxon>Viridiplantae</taxon>
        <taxon>Streptophyta</taxon>
        <taxon>Embryophyta</taxon>
        <taxon>Tracheophyta</taxon>
        <taxon>Spermatophyta</taxon>
        <taxon>Magnoliopsida</taxon>
        <taxon>eudicotyledons</taxon>
        <taxon>Gunneridae</taxon>
        <taxon>Pentapetalae</taxon>
        <taxon>asterids</taxon>
        <taxon>Ericales</taxon>
        <taxon>Ericaceae</taxon>
        <taxon>Ericoideae</taxon>
        <taxon>Rhodoreae</taxon>
        <taxon>Rhododendron</taxon>
    </lineage>
</organism>
<gene>
    <name evidence="5" type="ORF">RHSIM_Rhsim05G0094700</name>
</gene>
<evidence type="ECO:0000313" key="5">
    <source>
        <dbReference type="EMBL" id="KAF7143757.1"/>
    </source>
</evidence>
<dbReference type="Gene3D" id="3.30.497.10">
    <property type="entry name" value="Antithrombin, subunit I, domain 2"/>
    <property type="match status" value="1"/>
</dbReference>
<feature type="domain" description="Serpin" evidence="4">
    <location>
        <begin position="55"/>
        <end position="449"/>
    </location>
</feature>
<accession>A0A834LPM0</accession>
<feature type="compositionally biased region" description="Basic and acidic residues" evidence="3">
    <location>
        <begin position="529"/>
        <end position="547"/>
    </location>
</feature>
<sequence length="573" mass="64013">MASDEKEKESAENVTGRAKRRKVSTKNLPLAPTDPIPSTKITKSRLDFSTAMAKQLLLEQVEKGSNDNFALSPISIDVVLTMVAAGSRGRTLERVLALLGAQDIDEIKSSASEMMAVVAGCGGGRTPDEGGDGLVLCMVNGAWVDKRFPLIDSFREEVLKGIYACNTETVDFQKESLGIGYDSDEIAELEEIDEEGFKANEVVKKVNLWAKEASKGLITNLLQPQSLSPQTAIVLANGLYFKGMWTNAHRFDESLTKKRTFYLLTGDTVSIPFMTSDKKYHYRSFDAFKVLKVPYQSAKLDKKFSMYFFLPHERVGLQNLLEELCSDSGSLKQDYFDLREVSLAKFWIPTFKFSYEFNIAETMKEMGMTFPFVENPEDFSEMKKIPEGIQVLATSMIQKVVVKVEEKGTEAAAVTRARPIYLSYKPYLPKPSFVADHPFLFMIKEKMSGYEVFASVQIELLDSNEAFDHSDKVDEFCNSCPPRASLKAMAPTAAMLMLGYTSKPSSTFQAPSPNSSVFQVKATAAKWVSDHDPVREGTPEARRKSMADDEPCFSSSDSALERKFQRDLQLSCW</sequence>
<dbReference type="InterPro" id="IPR036186">
    <property type="entry name" value="Serpin_sf"/>
</dbReference>
<keyword evidence="6" id="KW-1185">Reference proteome</keyword>
<name>A0A834LPM0_RHOSS</name>
<dbReference type="SUPFAM" id="SSF56574">
    <property type="entry name" value="Serpins"/>
    <property type="match status" value="1"/>
</dbReference>
<dbReference type="Gene3D" id="2.30.39.10">
    <property type="entry name" value="Alpha-1-antitrypsin, domain 1"/>
    <property type="match status" value="1"/>
</dbReference>
<dbReference type="Proteomes" id="UP000626092">
    <property type="component" value="Unassembled WGS sequence"/>
</dbReference>
<feature type="compositionally biased region" description="Basic and acidic residues" evidence="3">
    <location>
        <begin position="1"/>
        <end position="11"/>
    </location>
</feature>
<dbReference type="InterPro" id="IPR000215">
    <property type="entry name" value="Serpin_fam"/>
</dbReference>
<evidence type="ECO:0000313" key="6">
    <source>
        <dbReference type="Proteomes" id="UP000626092"/>
    </source>
</evidence>
<dbReference type="GO" id="GO:0004867">
    <property type="term" value="F:serine-type endopeptidase inhibitor activity"/>
    <property type="evidence" value="ECO:0007669"/>
    <property type="project" value="InterPro"/>
</dbReference>
<dbReference type="OrthoDB" id="1063785at2759"/>
<dbReference type="CDD" id="cd02043">
    <property type="entry name" value="serpinP_plants"/>
    <property type="match status" value="1"/>
</dbReference>
<dbReference type="PANTHER" id="PTHR11461:SF315">
    <property type="entry name" value="SERPIN-Z3-LIKE"/>
    <property type="match status" value="1"/>
</dbReference>
<evidence type="ECO:0000256" key="1">
    <source>
        <dbReference type="ARBA" id="ARBA00009500"/>
    </source>
</evidence>
<dbReference type="Pfam" id="PF00079">
    <property type="entry name" value="Serpin"/>
    <property type="match status" value="2"/>
</dbReference>
<evidence type="ECO:0000259" key="4">
    <source>
        <dbReference type="SMART" id="SM00093"/>
    </source>
</evidence>
<proteinExistence type="inferred from homology"/>
<evidence type="ECO:0000256" key="3">
    <source>
        <dbReference type="SAM" id="MobiDB-lite"/>
    </source>
</evidence>
<dbReference type="GO" id="GO:0005615">
    <property type="term" value="C:extracellular space"/>
    <property type="evidence" value="ECO:0007669"/>
    <property type="project" value="InterPro"/>
</dbReference>
<reference evidence="5" key="1">
    <citation type="submission" date="2019-11" db="EMBL/GenBank/DDBJ databases">
        <authorList>
            <person name="Liu Y."/>
            <person name="Hou J."/>
            <person name="Li T.-Q."/>
            <person name="Guan C.-H."/>
            <person name="Wu X."/>
            <person name="Wu H.-Z."/>
            <person name="Ling F."/>
            <person name="Zhang R."/>
            <person name="Shi X.-G."/>
            <person name="Ren J.-P."/>
            <person name="Chen E.-F."/>
            <person name="Sun J.-M."/>
        </authorList>
    </citation>
    <scope>NUCLEOTIDE SEQUENCE</scope>
    <source>
        <strain evidence="5">Adult_tree_wgs_1</strain>
        <tissue evidence="5">Leaves</tissue>
    </source>
</reference>
<feature type="region of interest" description="Disordered" evidence="3">
    <location>
        <begin position="529"/>
        <end position="555"/>
    </location>
</feature>